<feature type="transmembrane region" description="Helical" evidence="9">
    <location>
        <begin position="865"/>
        <end position="884"/>
    </location>
</feature>
<proteinExistence type="predicted"/>
<evidence type="ECO:0000256" key="3">
    <source>
        <dbReference type="ARBA" id="ARBA00004613"/>
    </source>
</evidence>
<dbReference type="NCBIfam" id="TIGR01376">
    <property type="entry name" value="POMP_repeat"/>
    <property type="match status" value="2"/>
</dbReference>
<dbReference type="PANTHER" id="PTHR11319">
    <property type="entry name" value="G PROTEIN-COUPLED RECEPTOR-RELATED"/>
    <property type="match status" value="1"/>
</dbReference>
<dbReference type="InterPro" id="IPR009030">
    <property type="entry name" value="Growth_fac_rcpt_cys_sf"/>
</dbReference>
<name>A0A8S1IVU6_9CHLO</name>
<evidence type="ECO:0000256" key="1">
    <source>
        <dbReference type="ARBA" id="ARBA00004196"/>
    </source>
</evidence>
<dbReference type="SUPFAM" id="SSF51126">
    <property type="entry name" value="Pectin lyase-like"/>
    <property type="match status" value="2"/>
</dbReference>
<dbReference type="EMBL" id="CAJHUC010000970">
    <property type="protein sequence ID" value="CAD7699197.1"/>
    <property type="molecule type" value="Genomic_DNA"/>
</dbReference>
<sequence>MDNCRLAVNGVVFQNNTALVLGGALHAQGSLSFINDEVEVDIDREALALDMDLKDFSAGQSAALRAVVDLTHVRFIGNTAIGAGGGAISSDANADLSVDNAEFLGNMANGTGGPSRPGGGAIRARSSRVRVSNSTFLGNASPLSNGGAIALTNTREFSTRFIRSNVLQVSNGTSFVRNMARSGGALFMGSFSSSSLDGAKFSSNTAQISGGAVFFSEGDGMEIRNSTFRRNSATLTGGALHFEYRQAGIEVNLLISLQNTTFSENRGGDGGAVFGTALVSSGEDLSIDTMRDPVMLLTDTLQMMNATFQGNVAGADGGGMLLRGIEALLKDVRLVDNVANGSGGGAFFGRFSVLNGTQMRFVGNSAQREGGGLKLGSNTNIDDRRSSVCRDCAFGSNRATSGGALWVDAFSVLQLQLASITSNSAVGGGGGAIFSVSPSNIFIQCNSTEGQDFPLSRFAIESGECQDFSVTENLAMDGFGNAFAGPPRTLSVQMSGSFKEHRSGDILSRITVMALDEFDNVVTGAATDGPLLVRASPTSGEVEVTGQTLVEAIDGMAVFAFLVLRAPVSTKPSNATVLFSTSLEGVSPVNATVKVAACRAGELVDENAKLCRNCPTGRFSFNPNNATCDECPGGAVCRGGSSMVPSSGQWHSHPLSTQIHKCINMAACSYPNRTESLLRSRSLNDASGEFSDLENYSQCAEGYKDVLCGSCAPGYGFEKQGICTKCNGDADWVIFAAQVIFVTAFLAWQVKSNIHYDDGNSTYLTSDILKVLVSYFQVMGLARIIDLDWPDPVDDLLKAEETPSNVNFASFAALDCILNDSGFPRSIKRAIVVALFPVMMVCAGTLFWALLSLMPSKSASVRRFFYRNVLVTAFVALFLSYPSVVRSTLEIFDCVDVDADDPSLPYAGNATAQGSFWKVDTRQKCFEGDHRMLTATLGATWLVAFCLGVPLALLAFLTRRRDRLHRAESIRDYGFLYRSYTADLFFWEAVILTRKLLVVVVLVFGDSLAVQRQNTLVLGVLTAALFLQMRAAPFQTPKLNRLEAASLTTSTATFFIGSFASGGAPHGWRVFSTAAILAANGGLLAWFALELLAALKRDLEGRPDGCGGRAWSLAKAAAGWFVEKTVARCLGELTFDGPAWEQAGPPREAVPEKGTDWMQERPPPERSSV</sequence>
<evidence type="ECO:0000256" key="8">
    <source>
        <dbReference type="SAM" id="MobiDB-lite"/>
    </source>
</evidence>
<dbReference type="SMART" id="SM00710">
    <property type="entry name" value="PbH1"/>
    <property type="match status" value="6"/>
</dbReference>
<dbReference type="SUPFAM" id="SSF57184">
    <property type="entry name" value="Growth factor receptor domain"/>
    <property type="match status" value="1"/>
</dbReference>
<dbReference type="AlphaFoldDB" id="A0A8S1IVU6"/>
<evidence type="ECO:0000256" key="5">
    <source>
        <dbReference type="ARBA" id="ARBA00022729"/>
    </source>
</evidence>
<evidence type="ECO:0000313" key="11">
    <source>
        <dbReference type="Proteomes" id="UP000708148"/>
    </source>
</evidence>
<dbReference type="InterPro" id="IPR003368">
    <property type="entry name" value="POMP_repeat"/>
</dbReference>
<feature type="transmembrane region" description="Helical" evidence="9">
    <location>
        <begin position="1044"/>
        <end position="1064"/>
    </location>
</feature>
<feature type="compositionally biased region" description="Basic and acidic residues" evidence="8">
    <location>
        <begin position="1149"/>
        <end position="1169"/>
    </location>
</feature>
<evidence type="ECO:0008006" key="12">
    <source>
        <dbReference type="Google" id="ProtNLM"/>
    </source>
</evidence>
<accession>A0A8S1IVU6</accession>
<feature type="region of interest" description="Disordered" evidence="8">
    <location>
        <begin position="1140"/>
        <end position="1169"/>
    </location>
</feature>
<evidence type="ECO:0000313" key="10">
    <source>
        <dbReference type="EMBL" id="CAD7699197.1"/>
    </source>
</evidence>
<protein>
    <recommendedName>
        <fullName evidence="12">Polymorphic outer membrane protein</fullName>
    </recommendedName>
</protein>
<keyword evidence="4" id="KW-0964">Secreted</keyword>
<reference evidence="10" key="1">
    <citation type="submission" date="2020-12" db="EMBL/GenBank/DDBJ databases">
        <authorList>
            <person name="Iha C."/>
        </authorList>
    </citation>
    <scope>NUCLEOTIDE SEQUENCE</scope>
</reference>
<feature type="transmembrane region" description="Helical" evidence="9">
    <location>
        <begin position="1016"/>
        <end position="1032"/>
    </location>
</feature>
<organism evidence="10 11">
    <name type="scientific">Ostreobium quekettii</name>
    <dbReference type="NCBI Taxonomy" id="121088"/>
    <lineage>
        <taxon>Eukaryota</taxon>
        <taxon>Viridiplantae</taxon>
        <taxon>Chlorophyta</taxon>
        <taxon>core chlorophytes</taxon>
        <taxon>Ulvophyceae</taxon>
        <taxon>TCBD clade</taxon>
        <taxon>Bryopsidales</taxon>
        <taxon>Ostreobineae</taxon>
        <taxon>Ostreobiaceae</taxon>
        <taxon>Ostreobium</taxon>
    </lineage>
</organism>
<dbReference type="Pfam" id="PF02415">
    <property type="entry name" value="Chlam_PMP"/>
    <property type="match status" value="1"/>
</dbReference>
<dbReference type="PANTHER" id="PTHR11319:SF35">
    <property type="entry name" value="OUTER MEMBRANE PROTEIN PMPC-RELATED"/>
    <property type="match status" value="1"/>
</dbReference>
<evidence type="ECO:0000256" key="2">
    <source>
        <dbReference type="ARBA" id="ARBA00004442"/>
    </source>
</evidence>
<feature type="transmembrane region" description="Helical" evidence="9">
    <location>
        <begin position="1070"/>
        <end position="1093"/>
    </location>
</feature>
<feature type="transmembrane region" description="Helical" evidence="9">
    <location>
        <begin position="939"/>
        <end position="957"/>
    </location>
</feature>
<evidence type="ECO:0000256" key="9">
    <source>
        <dbReference type="SAM" id="Phobius"/>
    </source>
</evidence>
<keyword evidence="6 9" id="KW-0472">Membrane</keyword>
<dbReference type="InterPro" id="IPR006626">
    <property type="entry name" value="PbH1"/>
</dbReference>
<gene>
    <name evidence="10" type="ORF">OSTQU699_LOCUS4556</name>
</gene>
<keyword evidence="7" id="KW-0998">Cell outer membrane</keyword>
<dbReference type="Proteomes" id="UP000708148">
    <property type="component" value="Unassembled WGS sequence"/>
</dbReference>
<feature type="transmembrane region" description="Helical" evidence="9">
    <location>
        <begin position="984"/>
        <end position="1004"/>
    </location>
</feature>
<evidence type="ECO:0000256" key="6">
    <source>
        <dbReference type="ARBA" id="ARBA00023136"/>
    </source>
</evidence>
<dbReference type="GO" id="GO:0005576">
    <property type="term" value="C:extracellular region"/>
    <property type="evidence" value="ECO:0007669"/>
    <property type="project" value="UniProtKB-SubCell"/>
</dbReference>
<keyword evidence="5" id="KW-0732">Signal</keyword>
<dbReference type="InterPro" id="IPR011050">
    <property type="entry name" value="Pectin_lyase_fold/virulence"/>
</dbReference>
<evidence type="ECO:0000256" key="4">
    <source>
        <dbReference type="ARBA" id="ARBA00022525"/>
    </source>
</evidence>
<keyword evidence="9" id="KW-1133">Transmembrane helix</keyword>
<comment type="subcellular location">
    <subcellularLocation>
        <location evidence="1">Cell envelope</location>
    </subcellularLocation>
    <subcellularLocation>
        <location evidence="2">Cell outer membrane</location>
    </subcellularLocation>
    <subcellularLocation>
        <location evidence="3">Secreted</location>
    </subcellularLocation>
</comment>
<dbReference type="OrthoDB" id="551205at2759"/>
<keyword evidence="9" id="KW-0812">Transmembrane</keyword>
<keyword evidence="11" id="KW-1185">Reference proteome</keyword>
<feature type="transmembrane region" description="Helical" evidence="9">
    <location>
        <begin position="830"/>
        <end position="853"/>
    </location>
</feature>
<evidence type="ECO:0000256" key="7">
    <source>
        <dbReference type="ARBA" id="ARBA00023237"/>
    </source>
</evidence>
<comment type="caution">
    <text evidence="10">The sequence shown here is derived from an EMBL/GenBank/DDBJ whole genome shotgun (WGS) entry which is preliminary data.</text>
</comment>